<proteinExistence type="predicted"/>
<sequence length="488" mass="56765">MEFHPRNSKNSKARSLPRKGAYIADHRSESIQAKCIQSLIDKKTPVQRLITPKAFKEQTFEPDPNQRVFRYGNYLELQTIERLLYTYNNILLRNIRHQNSSRLEGSLSFSRLEYRREDMDDFHQAYAPPQNEEIAHQMLSLLQEMEDKIFSMIGTRGPVMYPQFDNPEGAVFYRKALLELLEDIQRDHIQIIKYIRANNLRLWVPDITRMGRGEADRIQELWRSVTDGKQGLRYKDRVKTGALRSEHVEGFLDKVHAMNAKLMSVHQGRDLLSRVNAMTDYPVKIVPHNLSNQDKNESISFKSEGLIRADNRRNRGVSPTVFLPHSISDIHQVGMATNWTTQSQPEESVDSPLEGARAIANFMMSMVQQTVPRVTQSHAHERRRSAESESDSDSSFDDIEEFAISFKEGDYVLHPSYIRYAKMLGMALNAQEGSSRINKEFRREEDLPWKSNEEKDVVTFVENPIREDFSLPKRKWATLFDTDKLGWR</sequence>
<evidence type="ECO:0000313" key="3">
    <source>
        <dbReference type="Proteomes" id="UP001185092"/>
    </source>
</evidence>
<keyword evidence="3" id="KW-1185">Reference proteome</keyword>
<protein>
    <submittedName>
        <fullName evidence="2">Uncharacterized protein</fullName>
    </submittedName>
</protein>
<evidence type="ECO:0000256" key="1">
    <source>
        <dbReference type="SAM" id="MobiDB-lite"/>
    </source>
</evidence>
<name>A0AAE3XN11_9BACT</name>
<organism evidence="2 3">
    <name type="scientific">Aureibacter tunicatorum</name>
    <dbReference type="NCBI Taxonomy" id="866807"/>
    <lineage>
        <taxon>Bacteria</taxon>
        <taxon>Pseudomonadati</taxon>
        <taxon>Bacteroidota</taxon>
        <taxon>Cytophagia</taxon>
        <taxon>Cytophagales</taxon>
        <taxon>Persicobacteraceae</taxon>
        <taxon>Aureibacter</taxon>
    </lineage>
</organism>
<feature type="region of interest" description="Disordered" evidence="1">
    <location>
        <begin position="371"/>
        <end position="394"/>
    </location>
</feature>
<dbReference type="Proteomes" id="UP001185092">
    <property type="component" value="Unassembled WGS sequence"/>
</dbReference>
<dbReference type="AlphaFoldDB" id="A0AAE3XN11"/>
<accession>A0AAE3XN11</accession>
<gene>
    <name evidence="2" type="ORF">HNQ88_001793</name>
</gene>
<reference evidence="2" key="1">
    <citation type="submission" date="2023-07" db="EMBL/GenBank/DDBJ databases">
        <title>Genomic Encyclopedia of Type Strains, Phase IV (KMG-IV): sequencing the most valuable type-strain genomes for metagenomic binning, comparative biology and taxonomic classification.</title>
        <authorList>
            <person name="Goeker M."/>
        </authorList>
    </citation>
    <scope>NUCLEOTIDE SEQUENCE</scope>
    <source>
        <strain evidence="2">DSM 26174</strain>
    </source>
</reference>
<evidence type="ECO:0000313" key="2">
    <source>
        <dbReference type="EMBL" id="MDR6238756.1"/>
    </source>
</evidence>
<comment type="caution">
    <text evidence="2">The sequence shown here is derived from an EMBL/GenBank/DDBJ whole genome shotgun (WGS) entry which is preliminary data.</text>
</comment>
<dbReference type="RefSeq" id="WP_309938263.1">
    <property type="nucleotide sequence ID" value="NZ_AP025305.1"/>
</dbReference>
<dbReference type="EMBL" id="JAVDQD010000002">
    <property type="protein sequence ID" value="MDR6238756.1"/>
    <property type="molecule type" value="Genomic_DNA"/>
</dbReference>